<evidence type="ECO:0000313" key="3">
    <source>
        <dbReference type="Proteomes" id="UP000642125"/>
    </source>
</evidence>
<dbReference type="AlphaFoldDB" id="A0A919PAR9"/>
<sequence>MPGVDGSADRPAAGPSGPAVAEGVDGGAGVASAEADVGPVAERRAGTFTRRTLTATGRRRRGATPRTRVMTRNSPTGRGWDAGPERGLDGWGDQGVRERCAPRRGQAMRTVGNELWP</sequence>
<feature type="region of interest" description="Disordered" evidence="1">
    <location>
        <begin position="1"/>
        <end position="117"/>
    </location>
</feature>
<name>A0A919PAR9_9CELL</name>
<gene>
    <name evidence="2" type="ORF">Cpa01nite_15770</name>
</gene>
<proteinExistence type="predicted"/>
<feature type="compositionally biased region" description="Low complexity" evidence="1">
    <location>
        <begin position="46"/>
        <end position="56"/>
    </location>
</feature>
<evidence type="ECO:0000256" key="1">
    <source>
        <dbReference type="SAM" id="MobiDB-lite"/>
    </source>
</evidence>
<comment type="caution">
    <text evidence="2">The sequence shown here is derived from an EMBL/GenBank/DDBJ whole genome shotgun (WGS) entry which is preliminary data.</text>
</comment>
<keyword evidence="3" id="KW-1185">Reference proteome</keyword>
<evidence type="ECO:0000313" key="2">
    <source>
        <dbReference type="EMBL" id="GIG36196.1"/>
    </source>
</evidence>
<reference evidence="2" key="1">
    <citation type="submission" date="2021-01" db="EMBL/GenBank/DDBJ databases">
        <title>Whole genome shotgun sequence of Cellulomonas pakistanensis NBRC 110800.</title>
        <authorList>
            <person name="Komaki H."/>
            <person name="Tamura T."/>
        </authorList>
    </citation>
    <scope>NUCLEOTIDE SEQUENCE</scope>
    <source>
        <strain evidence="2">NBRC 110800</strain>
    </source>
</reference>
<organism evidence="2 3">
    <name type="scientific">Cellulomonas pakistanensis</name>
    <dbReference type="NCBI Taxonomy" id="992287"/>
    <lineage>
        <taxon>Bacteria</taxon>
        <taxon>Bacillati</taxon>
        <taxon>Actinomycetota</taxon>
        <taxon>Actinomycetes</taxon>
        <taxon>Micrococcales</taxon>
        <taxon>Cellulomonadaceae</taxon>
        <taxon>Cellulomonas</taxon>
    </lineage>
</organism>
<dbReference type="EMBL" id="BONO01000010">
    <property type="protein sequence ID" value="GIG36196.1"/>
    <property type="molecule type" value="Genomic_DNA"/>
</dbReference>
<protein>
    <submittedName>
        <fullName evidence="2">Uncharacterized protein</fullName>
    </submittedName>
</protein>
<accession>A0A919PAR9</accession>
<dbReference type="Proteomes" id="UP000642125">
    <property type="component" value="Unassembled WGS sequence"/>
</dbReference>